<sequence length="590" mass="65949">MNKLLNILTYSLLVVCVLAFNYACTEYDTPAEIADDGTIDTGISTKIHRKVLWINIDGAVGEVVKNSLPADGAIAKMLKNSKYSWTGVSDNRTLSVERNEDPVTWATMLTGVIPEKHSITDESYTANVEYNPNNPNEKVIHYQNIISYISNNDVNMLSLCVTPWAKLNKNMLNNAKTTITSENDVQTRDVVLNHIANEDYTFILADFSGMLEAGKSGGFKADNAAYVSALKTIDGYIGEFLSAIDARENAFYEDWLIVVTSNHGGSADGRYGGTSEVERNTFGLFYYNHYTEKQLNGNRLYGAYFDSQNEYKAVVFDSIGKYYSLGMDAFSMEIIMRMVPRQDGTYNGNNWDRILGKAGWGLYRQRGTVSMRTNPKEGPALEQAITGYNDSKWHHYGVSISSAASGRRNWLITLDGKLQGSGTTDTQGLAPDSSLLAIGGYSVPTSYYISEVRLWKKDLAEREFLQLSGEIDIEPSGDMLGYWKFKPTEQLEKLEEDTLVIKNQIQGGLNMYYIKDKTSSSPDIEQKASAMFANTLPTNVNAERICVENTLIVPQILYWLGISVPSTLDGYVFINNYALSEEWREEVDTE</sequence>
<evidence type="ECO:0000313" key="2">
    <source>
        <dbReference type="EMBL" id="CUP58869.1"/>
    </source>
</evidence>
<feature type="signal peptide" evidence="1">
    <location>
        <begin position="1"/>
        <end position="19"/>
    </location>
</feature>
<evidence type="ECO:0000313" key="3">
    <source>
        <dbReference type="EMBL" id="KAB4486771.1"/>
    </source>
</evidence>
<dbReference type="InterPro" id="IPR013320">
    <property type="entry name" value="ConA-like_dom_sf"/>
</dbReference>
<evidence type="ECO:0000256" key="1">
    <source>
        <dbReference type="SAM" id="SignalP"/>
    </source>
</evidence>
<dbReference type="OMA" id="VNAERIC"/>
<accession>A0A0P0FFU1</accession>
<dbReference type="Proteomes" id="UP000284785">
    <property type="component" value="Unassembled WGS sequence"/>
</dbReference>
<keyword evidence="1" id="KW-0732">Signal</keyword>
<reference evidence="5" key="5">
    <citation type="submission" date="2022-10" db="EMBL/GenBank/DDBJ databases">
        <title>Human gut microbiome strain richness.</title>
        <authorList>
            <person name="Chen-Liaw A."/>
        </authorList>
    </citation>
    <scope>NUCLEOTIDE SEQUENCE</scope>
    <source>
        <strain evidence="5">1001283st1_A3_1001283B150304_161114</strain>
    </source>
</reference>
<reference evidence="6 8" key="2">
    <citation type="submission" date="2018-08" db="EMBL/GenBank/DDBJ databases">
        <title>A genome reference for cultivated species of the human gut microbiota.</title>
        <authorList>
            <person name="Zou Y."/>
            <person name="Xue W."/>
            <person name="Luo G."/>
        </authorList>
    </citation>
    <scope>NUCLEOTIDE SEQUENCE [LARGE SCALE GENOMIC DNA]</scope>
    <source>
        <strain evidence="6 8">AM30-26</strain>
    </source>
</reference>
<dbReference type="InterPro" id="IPR017850">
    <property type="entry name" value="Alkaline_phosphatase_core_sf"/>
</dbReference>
<dbReference type="GeneID" id="60926241"/>
<evidence type="ECO:0000313" key="10">
    <source>
        <dbReference type="Proteomes" id="UP001217776"/>
    </source>
</evidence>
<dbReference type="KEGG" id="btho:Btheta7330_03097"/>
<dbReference type="EMBL" id="QSJP01000001">
    <property type="protein sequence ID" value="RHD91528.1"/>
    <property type="molecule type" value="Genomic_DNA"/>
</dbReference>
<evidence type="ECO:0000313" key="9">
    <source>
        <dbReference type="Proteomes" id="UP000436858"/>
    </source>
</evidence>
<feature type="chain" id="PRO_5002966482" evidence="1">
    <location>
        <begin position="20"/>
        <end position="590"/>
    </location>
</feature>
<dbReference type="InterPro" id="IPR002591">
    <property type="entry name" value="Phosphodiest/P_Trfase"/>
</dbReference>
<dbReference type="Proteomes" id="UP000095541">
    <property type="component" value="Unassembled WGS sequence"/>
</dbReference>
<evidence type="ECO:0000313" key="5">
    <source>
        <dbReference type="EMBL" id="MDC2234988.1"/>
    </source>
</evidence>
<dbReference type="RefSeq" id="WP_008766177.1">
    <property type="nucleotide sequence ID" value="NZ_BAABXH010000002.1"/>
</dbReference>
<evidence type="ECO:0000313" key="7">
    <source>
        <dbReference type="Proteomes" id="UP000095541"/>
    </source>
</evidence>
<dbReference type="GO" id="GO:0005975">
    <property type="term" value="P:carbohydrate metabolic process"/>
    <property type="evidence" value="ECO:0007669"/>
    <property type="project" value="UniProtKB-ARBA"/>
</dbReference>
<dbReference type="EMBL" id="JAGZEE010000004">
    <property type="protein sequence ID" value="MBS5410033.1"/>
    <property type="molecule type" value="Genomic_DNA"/>
</dbReference>
<dbReference type="GO" id="GO:0004553">
    <property type="term" value="F:hydrolase activity, hydrolyzing O-glycosyl compounds"/>
    <property type="evidence" value="ECO:0007669"/>
    <property type="project" value="UniProtKB-ARBA"/>
</dbReference>
<evidence type="ECO:0000313" key="4">
    <source>
        <dbReference type="EMBL" id="MBS5410033.1"/>
    </source>
</evidence>
<dbReference type="EMBL" id="CZBI01000001">
    <property type="protein sequence ID" value="CUP58869.1"/>
    <property type="molecule type" value="Genomic_DNA"/>
</dbReference>
<dbReference type="PATRIC" id="fig|818.23.peg.3189"/>
<evidence type="ECO:0000313" key="6">
    <source>
        <dbReference type="EMBL" id="RHD91528.1"/>
    </source>
</evidence>
<reference evidence="3 9" key="3">
    <citation type="journal article" date="2019" name="Nat. Med.">
        <title>A library of human gut bacterial isolates paired with longitudinal multiomics data enables mechanistic microbiome research.</title>
        <authorList>
            <person name="Poyet M."/>
            <person name="Groussin M."/>
            <person name="Gibbons S.M."/>
            <person name="Avila-Pacheco J."/>
            <person name="Jiang X."/>
            <person name="Kearney S.M."/>
            <person name="Perrotta A.R."/>
            <person name="Berdy B."/>
            <person name="Zhao S."/>
            <person name="Lieberman T.D."/>
            <person name="Swanson P.K."/>
            <person name="Smith M."/>
            <person name="Roesemann S."/>
            <person name="Alexander J.E."/>
            <person name="Rich S.A."/>
            <person name="Livny J."/>
            <person name="Vlamakis H."/>
            <person name="Clish C."/>
            <person name="Bullock K."/>
            <person name="Deik A."/>
            <person name="Scott J."/>
            <person name="Pierce K.A."/>
            <person name="Xavier R.J."/>
            <person name="Alm E.J."/>
        </authorList>
    </citation>
    <scope>NUCLEOTIDE SEQUENCE [LARGE SCALE GENOMIC DNA]</scope>
    <source>
        <strain evidence="3 9">BIOML-A162</strain>
    </source>
</reference>
<dbReference type="Proteomes" id="UP000436858">
    <property type="component" value="Unassembled WGS sequence"/>
</dbReference>
<evidence type="ECO:0000313" key="8">
    <source>
        <dbReference type="Proteomes" id="UP000284785"/>
    </source>
</evidence>
<dbReference type="Gene3D" id="3.40.720.10">
    <property type="entry name" value="Alkaline Phosphatase, subunit A"/>
    <property type="match status" value="1"/>
</dbReference>
<dbReference type="Proteomes" id="UP000782901">
    <property type="component" value="Unassembled WGS sequence"/>
</dbReference>
<name>A0A0P0FFU1_BACT4</name>
<dbReference type="AlphaFoldDB" id="A0A0P0FFU1"/>
<dbReference type="Pfam" id="PF01663">
    <property type="entry name" value="Phosphodiest"/>
    <property type="match status" value="1"/>
</dbReference>
<accession>C6IED0</accession>
<reference evidence="4" key="4">
    <citation type="submission" date="2021-02" db="EMBL/GenBank/DDBJ databases">
        <title>Infant gut strain persistence is associated with maternal origin, phylogeny, and functional potential including surface adhesion and iron acquisition.</title>
        <authorList>
            <person name="Lou Y.C."/>
        </authorList>
    </citation>
    <scope>NUCLEOTIDE SEQUENCE</scope>
    <source>
        <strain evidence="4">L3_082_243G1_dasL3_082_243G1_maxbin2.maxbin.015s ta_sub</strain>
    </source>
</reference>
<proteinExistence type="predicted"/>
<dbReference type="Proteomes" id="UP001217776">
    <property type="component" value="Unassembled WGS sequence"/>
</dbReference>
<dbReference type="DNASU" id="1074052"/>
<gene>
    <name evidence="6" type="ORF">DW780_00530</name>
    <name evidence="2" type="ORF">ERS852557_01109</name>
    <name evidence="3" type="ORF">GAN91_01760</name>
    <name evidence="4" type="ORF">KHY35_04840</name>
    <name evidence="5" type="ORF">PO127_04400</name>
</gene>
<dbReference type="EMBL" id="WCRY01000002">
    <property type="protein sequence ID" value="KAB4486771.1"/>
    <property type="molecule type" value="Genomic_DNA"/>
</dbReference>
<reference evidence="2 7" key="1">
    <citation type="submission" date="2015-09" db="EMBL/GenBank/DDBJ databases">
        <authorList>
            <consortium name="Pathogen Informatics"/>
        </authorList>
    </citation>
    <scope>NUCLEOTIDE SEQUENCE [LARGE SCALE GENOMIC DNA]</scope>
    <source>
        <strain evidence="2 7">2789STDY5834945</strain>
    </source>
</reference>
<protein>
    <submittedName>
        <fullName evidence="5">Alkaline phosphatase family protein</fullName>
    </submittedName>
    <submittedName>
        <fullName evidence="2">Type I phosphodiesterase / nucleotide pyrophosphatase</fullName>
    </submittedName>
</protein>
<dbReference type="EMBL" id="JAQNVG010000005">
    <property type="protein sequence ID" value="MDC2234988.1"/>
    <property type="molecule type" value="Genomic_DNA"/>
</dbReference>
<dbReference type="SUPFAM" id="SSF53649">
    <property type="entry name" value="Alkaline phosphatase-like"/>
    <property type="match status" value="1"/>
</dbReference>
<dbReference type="SUPFAM" id="SSF49899">
    <property type="entry name" value="Concanavalin A-like lectins/glucanases"/>
    <property type="match status" value="1"/>
</dbReference>
<organism evidence="5 10">
    <name type="scientific">Bacteroides thetaiotaomicron</name>
    <dbReference type="NCBI Taxonomy" id="818"/>
    <lineage>
        <taxon>Bacteria</taxon>
        <taxon>Pseudomonadati</taxon>
        <taxon>Bacteroidota</taxon>
        <taxon>Bacteroidia</taxon>
        <taxon>Bacteroidales</taxon>
        <taxon>Bacteroidaceae</taxon>
        <taxon>Bacteroides</taxon>
    </lineage>
</organism>
<dbReference type="Gene3D" id="2.60.120.200">
    <property type="match status" value="1"/>
</dbReference>